<feature type="domain" description="MPN" evidence="7">
    <location>
        <begin position="102"/>
        <end position="224"/>
    </location>
</feature>
<dbReference type="AlphaFoldDB" id="A0A2S7URN8"/>
<dbReference type="InterPro" id="IPR037518">
    <property type="entry name" value="MPN"/>
</dbReference>
<dbReference type="EMBL" id="MSCH01000003">
    <property type="protein sequence ID" value="PQJ52408.1"/>
    <property type="molecule type" value="Genomic_DNA"/>
</dbReference>
<proteinExistence type="inferred from homology"/>
<dbReference type="InterPro" id="IPR001405">
    <property type="entry name" value="UPF0758"/>
</dbReference>
<evidence type="ECO:0000256" key="1">
    <source>
        <dbReference type="ARBA" id="ARBA00022670"/>
    </source>
</evidence>
<evidence type="ECO:0000256" key="3">
    <source>
        <dbReference type="ARBA" id="ARBA00022801"/>
    </source>
</evidence>
<dbReference type="SUPFAM" id="SSF47781">
    <property type="entry name" value="RuvA domain 2-like"/>
    <property type="match status" value="1"/>
</dbReference>
<dbReference type="GO" id="GO:0006508">
    <property type="term" value="P:proteolysis"/>
    <property type="evidence" value="ECO:0007669"/>
    <property type="project" value="UniProtKB-KW"/>
</dbReference>
<keyword evidence="3" id="KW-0378">Hydrolase</keyword>
<organism evidence="8 9">
    <name type="scientific">Psychrosphaera saromensis</name>
    <dbReference type="NCBI Taxonomy" id="716813"/>
    <lineage>
        <taxon>Bacteria</taxon>
        <taxon>Pseudomonadati</taxon>
        <taxon>Pseudomonadota</taxon>
        <taxon>Gammaproteobacteria</taxon>
        <taxon>Alteromonadales</taxon>
        <taxon>Pseudoalteromonadaceae</taxon>
        <taxon>Psychrosphaera</taxon>
    </lineage>
</organism>
<sequence>MSLNHWPQHLKPREKLLNQGADSLSDAELLAIFLRTGVVGMDVVSLATHVLQHFGSLNQLFNADESAFCQTKGMGQAKFVQLQAVLEMSKRYFQESMFRENVLDSPEVVRTYLHQLLRDETYEKFLIIHLDNQHRVINDEVLFTGTIDAAAVYPRVVVDSVIKHKTAAVIFAHNHPSGISEPSNADINLTNKLKQALSLIDVRTLDHFVIGYNEVVSFAERGLL</sequence>
<keyword evidence="4" id="KW-0862">Zinc</keyword>
<dbReference type="PANTHER" id="PTHR30471:SF3">
    <property type="entry name" value="UPF0758 PROTEIN YEES-RELATED"/>
    <property type="match status" value="1"/>
</dbReference>
<dbReference type="InterPro" id="IPR025657">
    <property type="entry name" value="RadC_JAB"/>
</dbReference>
<reference evidence="8 9" key="1">
    <citation type="submission" date="2016-12" db="EMBL/GenBank/DDBJ databases">
        <title>Diversity of luminous bacteria.</title>
        <authorList>
            <person name="Yoshizawa S."/>
            <person name="Kogure K."/>
        </authorList>
    </citation>
    <scope>NUCLEOTIDE SEQUENCE [LARGE SCALE GENOMIC DNA]</scope>
    <source>
        <strain evidence="8 9">SA4-48</strain>
    </source>
</reference>
<keyword evidence="9" id="KW-1185">Reference proteome</keyword>
<dbReference type="GO" id="GO:0008237">
    <property type="term" value="F:metallopeptidase activity"/>
    <property type="evidence" value="ECO:0007669"/>
    <property type="project" value="UniProtKB-KW"/>
</dbReference>
<dbReference type="PROSITE" id="PS50249">
    <property type="entry name" value="MPN"/>
    <property type="match status" value="1"/>
</dbReference>
<dbReference type="OrthoDB" id="9804482at2"/>
<evidence type="ECO:0000259" key="7">
    <source>
        <dbReference type="PROSITE" id="PS50249"/>
    </source>
</evidence>
<dbReference type="Gene3D" id="3.40.140.10">
    <property type="entry name" value="Cytidine Deaminase, domain 2"/>
    <property type="match status" value="1"/>
</dbReference>
<protein>
    <recommendedName>
        <fullName evidence="7">MPN domain-containing protein</fullName>
    </recommendedName>
</protein>
<evidence type="ECO:0000313" key="8">
    <source>
        <dbReference type="EMBL" id="PQJ52408.1"/>
    </source>
</evidence>
<dbReference type="Proteomes" id="UP000239007">
    <property type="component" value="Unassembled WGS sequence"/>
</dbReference>
<dbReference type="CDD" id="cd08071">
    <property type="entry name" value="MPN_DUF2466"/>
    <property type="match status" value="1"/>
</dbReference>
<accession>A0A2S7URN8</accession>
<evidence type="ECO:0000256" key="2">
    <source>
        <dbReference type="ARBA" id="ARBA00022723"/>
    </source>
</evidence>
<dbReference type="InterPro" id="IPR046778">
    <property type="entry name" value="UPF0758_N"/>
</dbReference>
<dbReference type="Pfam" id="PF20582">
    <property type="entry name" value="UPF0758_N"/>
    <property type="match status" value="1"/>
</dbReference>
<dbReference type="InterPro" id="IPR020891">
    <property type="entry name" value="UPF0758_CS"/>
</dbReference>
<comment type="caution">
    <text evidence="8">The sequence shown here is derived from an EMBL/GenBank/DDBJ whole genome shotgun (WGS) entry which is preliminary data.</text>
</comment>
<dbReference type="GO" id="GO:0046872">
    <property type="term" value="F:metal ion binding"/>
    <property type="evidence" value="ECO:0007669"/>
    <property type="project" value="UniProtKB-KW"/>
</dbReference>
<dbReference type="NCBIfam" id="NF000642">
    <property type="entry name" value="PRK00024.1"/>
    <property type="match status" value="1"/>
</dbReference>
<evidence type="ECO:0000256" key="5">
    <source>
        <dbReference type="ARBA" id="ARBA00023049"/>
    </source>
</evidence>
<comment type="similarity">
    <text evidence="6">Belongs to the UPF0758 family.</text>
</comment>
<dbReference type="RefSeq" id="WP_105050868.1">
    <property type="nucleotide sequence ID" value="NZ_BMYG01000005.1"/>
</dbReference>
<evidence type="ECO:0000256" key="6">
    <source>
        <dbReference type="RuleBase" id="RU003797"/>
    </source>
</evidence>
<keyword evidence="5" id="KW-0482">Metalloprotease</keyword>
<evidence type="ECO:0000313" key="9">
    <source>
        <dbReference type="Proteomes" id="UP000239007"/>
    </source>
</evidence>
<keyword evidence="2" id="KW-0479">Metal-binding</keyword>
<dbReference type="PROSITE" id="PS01302">
    <property type="entry name" value="UPF0758"/>
    <property type="match status" value="1"/>
</dbReference>
<dbReference type="InterPro" id="IPR010994">
    <property type="entry name" value="RuvA_2-like"/>
</dbReference>
<dbReference type="NCBIfam" id="TIGR00608">
    <property type="entry name" value="radc"/>
    <property type="match status" value="1"/>
</dbReference>
<evidence type="ECO:0000256" key="4">
    <source>
        <dbReference type="ARBA" id="ARBA00022833"/>
    </source>
</evidence>
<name>A0A2S7URN8_9GAMM</name>
<gene>
    <name evidence="8" type="ORF">BTO11_01235</name>
</gene>
<dbReference type="Gene3D" id="1.10.150.20">
    <property type="entry name" value="5' to 3' exonuclease, C-terminal subdomain"/>
    <property type="match status" value="1"/>
</dbReference>
<dbReference type="PANTHER" id="PTHR30471">
    <property type="entry name" value="DNA REPAIR PROTEIN RADC"/>
    <property type="match status" value="1"/>
</dbReference>
<keyword evidence="1" id="KW-0645">Protease</keyword>
<dbReference type="Pfam" id="PF04002">
    <property type="entry name" value="RadC"/>
    <property type="match status" value="1"/>
</dbReference>